<evidence type="ECO:0000259" key="11">
    <source>
        <dbReference type="Pfam" id="PF08245"/>
    </source>
</evidence>
<name>A0A1M5CSH6_9BACT</name>
<keyword evidence="2 7" id="KW-0132">Cell division</keyword>
<feature type="binding site" evidence="7">
    <location>
        <begin position="112"/>
        <end position="118"/>
    </location>
    <ligand>
        <name>ATP</name>
        <dbReference type="ChEBI" id="CHEBI:30616"/>
    </ligand>
</feature>
<dbReference type="STRING" id="1121884.SAMN02745131_03007"/>
<dbReference type="InterPro" id="IPR000713">
    <property type="entry name" value="Mur_ligase_N"/>
</dbReference>
<dbReference type="InterPro" id="IPR036565">
    <property type="entry name" value="Mur-like_cat_sf"/>
</dbReference>
<evidence type="ECO:0000256" key="7">
    <source>
        <dbReference type="HAMAP-Rule" id="MF_00208"/>
    </source>
</evidence>
<keyword evidence="6 7" id="KW-0961">Cell wall biogenesis/degradation</keyword>
<dbReference type="Pfam" id="PF01225">
    <property type="entry name" value="Mur_ligase"/>
    <property type="match status" value="1"/>
</dbReference>
<dbReference type="NCBIfam" id="NF001126">
    <property type="entry name" value="PRK00139.1-4"/>
    <property type="match status" value="1"/>
</dbReference>
<sequence length="488" mass="53315">MKKLSDILYKVQTTALAGITDMDITDVQIDSRKVQKGTCFIAVKGAAADGHLFISRAIESGAVAIVCEVLPAERNEDVTYVQTTSSAEAAGLIAHNFYDSPTNRIKLVGVTGTNGKTTIATLLYRLFNALGYKCGLVSTVENIIAGTIIPSTHTTPDAISLNSLLKQMADEGCDFVFMEVSSHAIHQKRIAGLQFAGGIFSNITHDHLDYHQTFDEYIRVKKAFFDGLPAQAFAITNLDDKRGAVMLQNTAAKKLTYSLRTVADFKGKILENSLTGLVMVINEQEVHFRLIGEFNAYNLLAVFGAAISLGEDKSQVLLALSNLTGAEGRFDYIISAKDKIIGIVDYAHTPDALVNVLDTIKKLKKGYENVITVVGCGGDRDKTKRPVMGQVACDNSDKVVFTSDNPRSEEPEAILKDMEATLSTAARRKYIAIADRKQAIKTAISMAQPEDIVLIAGKGHEKYQDIKGVKHHFDDKEVLVEMFELLDK</sequence>
<dbReference type="InterPro" id="IPR013221">
    <property type="entry name" value="Mur_ligase_cen"/>
</dbReference>
<dbReference type="Gene3D" id="3.40.1390.10">
    <property type="entry name" value="MurE/MurF, N-terminal domain"/>
    <property type="match status" value="1"/>
</dbReference>
<feature type="domain" description="Mur ligase C-terminal" evidence="10">
    <location>
        <begin position="328"/>
        <end position="459"/>
    </location>
</feature>
<keyword evidence="7" id="KW-0067">ATP-binding</keyword>
<dbReference type="GO" id="GO:0005524">
    <property type="term" value="F:ATP binding"/>
    <property type="evidence" value="ECO:0007669"/>
    <property type="project" value="UniProtKB-UniRule"/>
</dbReference>
<feature type="domain" description="Mur ligase central" evidence="11">
    <location>
        <begin position="110"/>
        <end position="306"/>
    </location>
</feature>
<feature type="binding site" evidence="7">
    <location>
        <position position="181"/>
    </location>
    <ligand>
        <name>UDP-N-acetyl-alpha-D-muramoyl-L-alanyl-D-glutamate</name>
        <dbReference type="ChEBI" id="CHEBI:83900"/>
    </ligand>
</feature>
<comment type="function">
    <text evidence="7">Catalyzes the addition of meso-diaminopimelic acid to the nucleotide precursor UDP-N-acetylmuramoyl-L-alanyl-D-glutamate (UMAG) in the biosynthesis of bacterial cell-wall peptidoglycan.</text>
</comment>
<dbReference type="HAMAP" id="MF_00208">
    <property type="entry name" value="MurE"/>
    <property type="match status" value="1"/>
</dbReference>
<dbReference type="GO" id="GO:0009252">
    <property type="term" value="P:peptidoglycan biosynthetic process"/>
    <property type="evidence" value="ECO:0007669"/>
    <property type="project" value="UniProtKB-UniRule"/>
</dbReference>
<feature type="binding site" evidence="7">
    <location>
        <position position="457"/>
    </location>
    <ligand>
        <name>meso-2,6-diaminopimelate</name>
        <dbReference type="ChEBI" id="CHEBI:57791"/>
    </ligand>
</feature>
<dbReference type="GO" id="GO:0071555">
    <property type="term" value="P:cell wall organization"/>
    <property type="evidence" value="ECO:0007669"/>
    <property type="project" value="UniProtKB-KW"/>
</dbReference>
<reference evidence="12 13" key="1">
    <citation type="submission" date="2016-11" db="EMBL/GenBank/DDBJ databases">
        <authorList>
            <person name="Jaros S."/>
            <person name="Januszkiewicz K."/>
            <person name="Wedrychowicz H."/>
        </authorList>
    </citation>
    <scope>NUCLEOTIDE SEQUENCE [LARGE SCALE GENOMIC DNA]</scope>
    <source>
        <strain evidence="12 13">DSM 18119</strain>
    </source>
</reference>
<dbReference type="NCBIfam" id="TIGR01085">
    <property type="entry name" value="murE"/>
    <property type="match status" value="1"/>
</dbReference>
<keyword evidence="7" id="KW-0460">Magnesium</keyword>
<dbReference type="SUPFAM" id="SSF53244">
    <property type="entry name" value="MurD-like peptide ligases, peptide-binding domain"/>
    <property type="match status" value="1"/>
</dbReference>
<feature type="binding site" evidence="7">
    <location>
        <position position="380"/>
    </location>
    <ligand>
        <name>meso-2,6-diaminopimelate</name>
        <dbReference type="ChEBI" id="CHEBI:57791"/>
    </ligand>
</feature>
<dbReference type="InterPro" id="IPR004101">
    <property type="entry name" value="Mur_ligase_C"/>
</dbReference>
<dbReference type="EMBL" id="FQUU01000013">
    <property type="protein sequence ID" value="SHF57705.1"/>
    <property type="molecule type" value="Genomic_DNA"/>
</dbReference>
<dbReference type="Pfam" id="PF08245">
    <property type="entry name" value="Mur_ligase_M"/>
    <property type="match status" value="1"/>
</dbReference>
<feature type="binding site" evidence="7">
    <location>
        <begin position="404"/>
        <end position="407"/>
    </location>
    <ligand>
        <name>meso-2,6-diaminopimelate</name>
        <dbReference type="ChEBI" id="CHEBI:57791"/>
    </ligand>
</feature>
<feature type="binding site" evidence="7">
    <location>
        <position position="187"/>
    </location>
    <ligand>
        <name>UDP-N-acetyl-alpha-D-muramoyl-L-alanyl-D-glutamate</name>
        <dbReference type="ChEBI" id="CHEBI:83900"/>
    </ligand>
</feature>
<comment type="cofactor">
    <cofactor evidence="7">
        <name>Mg(2+)</name>
        <dbReference type="ChEBI" id="CHEBI:18420"/>
    </cofactor>
</comment>
<evidence type="ECO:0000259" key="10">
    <source>
        <dbReference type="Pfam" id="PF02875"/>
    </source>
</evidence>
<dbReference type="GO" id="GO:0008360">
    <property type="term" value="P:regulation of cell shape"/>
    <property type="evidence" value="ECO:0007669"/>
    <property type="project" value="UniProtKB-KW"/>
</dbReference>
<dbReference type="OrthoDB" id="9800958at2"/>
<feature type="binding site" evidence="7">
    <location>
        <position position="189"/>
    </location>
    <ligand>
        <name>UDP-N-acetyl-alpha-D-muramoyl-L-alanyl-D-glutamate</name>
        <dbReference type="ChEBI" id="CHEBI:83900"/>
    </ligand>
</feature>
<dbReference type="Pfam" id="PF02875">
    <property type="entry name" value="Mur_ligase_C"/>
    <property type="match status" value="1"/>
</dbReference>
<dbReference type="SUPFAM" id="SSF63418">
    <property type="entry name" value="MurE/MurF N-terminal domain"/>
    <property type="match status" value="1"/>
</dbReference>
<feature type="binding site" evidence="7">
    <location>
        <begin position="154"/>
        <end position="155"/>
    </location>
    <ligand>
        <name>UDP-N-acetyl-alpha-D-muramoyl-L-alanyl-D-glutamate</name>
        <dbReference type="ChEBI" id="CHEBI:83900"/>
    </ligand>
</feature>
<keyword evidence="4 7" id="KW-0573">Peptidoglycan synthesis</keyword>
<dbReference type="AlphaFoldDB" id="A0A1M5CSH6"/>
<dbReference type="GO" id="GO:0005737">
    <property type="term" value="C:cytoplasm"/>
    <property type="evidence" value="ECO:0007669"/>
    <property type="project" value="UniProtKB-SubCell"/>
</dbReference>
<keyword evidence="5 7" id="KW-0131">Cell cycle</keyword>
<comment type="catalytic activity">
    <reaction evidence="7">
        <text>UDP-N-acetyl-alpha-D-muramoyl-L-alanyl-D-glutamate + meso-2,6-diaminopimelate + ATP = UDP-N-acetyl-alpha-D-muramoyl-L-alanyl-gamma-D-glutamyl-meso-2,6-diaminopimelate + ADP + phosphate + H(+)</text>
        <dbReference type="Rhea" id="RHEA:23676"/>
        <dbReference type="ChEBI" id="CHEBI:15378"/>
        <dbReference type="ChEBI" id="CHEBI:30616"/>
        <dbReference type="ChEBI" id="CHEBI:43474"/>
        <dbReference type="ChEBI" id="CHEBI:57791"/>
        <dbReference type="ChEBI" id="CHEBI:83900"/>
        <dbReference type="ChEBI" id="CHEBI:83905"/>
        <dbReference type="ChEBI" id="CHEBI:456216"/>
        <dbReference type="EC" id="6.3.2.13"/>
    </reaction>
</comment>
<dbReference type="PANTHER" id="PTHR23135">
    <property type="entry name" value="MUR LIGASE FAMILY MEMBER"/>
    <property type="match status" value="1"/>
</dbReference>
<comment type="subcellular location">
    <subcellularLocation>
        <location evidence="7 8">Cytoplasm</location>
    </subcellularLocation>
</comment>
<comment type="similarity">
    <text evidence="1 7">Belongs to the MurCDEF family. MurE subfamily.</text>
</comment>
<dbReference type="EC" id="6.3.2.13" evidence="7"/>
<dbReference type="Proteomes" id="UP000184048">
    <property type="component" value="Unassembled WGS sequence"/>
</dbReference>
<evidence type="ECO:0000256" key="4">
    <source>
        <dbReference type="ARBA" id="ARBA00022984"/>
    </source>
</evidence>
<accession>A0A1M5CSH6</accession>
<evidence type="ECO:0000259" key="9">
    <source>
        <dbReference type="Pfam" id="PF01225"/>
    </source>
</evidence>
<feature type="binding site" evidence="7">
    <location>
        <position position="31"/>
    </location>
    <ligand>
        <name>UDP-N-acetyl-alpha-D-muramoyl-L-alanyl-D-glutamate</name>
        <dbReference type="ChEBI" id="CHEBI:83900"/>
    </ligand>
</feature>
<evidence type="ECO:0000256" key="5">
    <source>
        <dbReference type="ARBA" id="ARBA00023306"/>
    </source>
</evidence>
<dbReference type="SUPFAM" id="SSF53623">
    <property type="entry name" value="MurD-like peptide ligases, catalytic domain"/>
    <property type="match status" value="1"/>
</dbReference>
<dbReference type="UniPathway" id="UPA00219"/>
<proteinExistence type="inferred from homology"/>
<dbReference type="RefSeq" id="WP_072836150.1">
    <property type="nucleotide sequence ID" value="NZ_FQUU01000013.1"/>
</dbReference>
<evidence type="ECO:0000313" key="13">
    <source>
        <dbReference type="Proteomes" id="UP000184048"/>
    </source>
</evidence>
<dbReference type="Gene3D" id="3.40.1190.10">
    <property type="entry name" value="Mur-like, catalytic domain"/>
    <property type="match status" value="1"/>
</dbReference>
<dbReference type="GO" id="GO:0008765">
    <property type="term" value="F:UDP-N-acetylmuramoylalanyl-D-glutamate-2,6-diaminopimelate ligase activity"/>
    <property type="evidence" value="ECO:0007669"/>
    <property type="project" value="UniProtKB-UniRule"/>
</dbReference>
<evidence type="ECO:0000313" key="12">
    <source>
        <dbReference type="EMBL" id="SHF57705.1"/>
    </source>
</evidence>
<gene>
    <name evidence="7" type="primary">murE</name>
    <name evidence="12" type="ORF">SAMN02745131_03007</name>
</gene>
<keyword evidence="7" id="KW-0963">Cytoplasm</keyword>
<keyword evidence="7 12" id="KW-0436">Ligase</keyword>
<feature type="domain" description="Mur ligase N-terminal catalytic" evidence="9">
    <location>
        <begin position="24"/>
        <end position="94"/>
    </location>
</feature>
<organism evidence="12 13">
    <name type="scientific">Flavisolibacter ginsengisoli DSM 18119</name>
    <dbReference type="NCBI Taxonomy" id="1121884"/>
    <lineage>
        <taxon>Bacteria</taxon>
        <taxon>Pseudomonadati</taxon>
        <taxon>Bacteroidota</taxon>
        <taxon>Chitinophagia</taxon>
        <taxon>Chitinophagales</taxon>
        <taxon>Chitinophagaceae</taxon>
        <taxon>Flavisolibacter</taxon>
    </lineage>
</organism>
<keyword evidence="7" id="KW-0547">Nucleotide-binding</keyword>
<keyword evidence="3 7" id="KW-0133">Cell shape</keyword>
<protein>
    <recommendedName>
        <fullName evidence="7">UDP-N-acetylmuramoyl-L-alanyl-D-glutamate--2,6-diaminopimelate ligase</fullName>
        <ecNumber evidence="7">6.3.2.13</ecNumber>
    </recommendedName>
    <alternativeName>
        <fullName evidence="7">Meso-A2pm-adding enzyme</fullName>
    </alternativeName>
    <alternativeName>
        <fullName evidence="7">Meso-diaminopimelate-adding enzyme</fullName>
    </alternativeName>
    <alternativeName>
        <fullName evidence="7">UDP-MurNAc-L-Ala-D-Glu:meso-diaminopimelate ligase</fullName>
    </alternativeName>
    <alternativeName>
        <fullName evidence="7">UDP-MurNAc-tripeptide synthetase</fullName>
    </alternativeName>
    <alternativeName>
        <fullName evidence="7">UDP-N-acetylmuramyl-tripeptide synthetase</fullName>
    </alternativeName>
</protein>
<feature type="binding site" evidence="7">
    <location>
        <position position="461"/>
    </location>
    <ligand>
        <name>meso-2,6-diaminopimelate</name>
        <dbReference type="ChEBI" id="CHEBI:57791"/>
    </ligand>
</feature>
<dbReference type="PANTHER" id="PTHR23135:SF4">
    <property type="entry name" value="UDP-N-ACETYLMURAMOYL-L-ALANYL-D-GLUTAMATE--2,6-DIAMINOPIMELATE LIGASE MURE HOMOLOG, CHLOROPLASTIC"/>
    <property type="match status" value="1"/>
</dbReference>
<feature type="modified residue" description="N6-carboxylysine" evidence="7">
    <location>
        <position position="221"/>
    </location>
</feature>
<evidence type="ECO:0000256" key="3">
    <source>
        <dbReference type="ARBA" id="ARBA00022960"/>
    </source>
</evidence>
<keyword evidence="13" id="KW-1185">Reference proteome</keyword>
<dbReference type="InterPro" id="IPR035911">
    <property type="entry name" value="MurE/MurF_N"/>
</dbReference>
<evidence type="ECO:0000256" key="1">
    <source>
        <dbReference type="ARBA" id="ARBA00005898"/>
    </source>
</evidence>
<evidence type="ECO:0000256" key="6">
    <source>
        <dbReference type="ARBA" id="ARBA00023316"/>
    </source>
</evidence>
<comment type="pathway">
    <text evidence="7 8">Cell wall biogenesis; peptidoglycan biosynthesis.</text>
</comment>
<dbReference type="Gene3D" id="3.90.190.20">
    <property type="entry name" value="Mur ligase, C-terminal domain"/>
    <property type="match status" value="1"/>
</dbReference>
<evidence type="ECO:0000256" key="2">
    <source>
        <dbReference type="ARBA" id="ARBA00022618"/>
    </source>
</evidence>
<feature type="short sequence motif" description="Meso-diaminopimelate recognition motif" evidence="7">
    <location>
        <begin position="404"/>
        <end position="407"/>
    </location>
</feature>
<dbReference type="InterPro" id="IPR036615">
    <property type="entry name" value="Mur_ligase_C_dom_sf"/>
</dbReference>
<dbReference type="InterPro" id="IPR005761">
    <property type="entry name" value="UDP-N-AcMur-Glu-dNH2Pim_ligase"/>
</dbReference>
<dbReference type="GO" id="GO:0000287">
    <property type="term" value="F:magnesium ion binding"/>
    <property type="evidence" value="ECO:0007669"/>
    <property type="project" value="UniProtKB-UniRule"/>
</dbReference>
<comment type="caution">
    <text evidence="7">Lacks conserved residue(s) required for the propagation of feature annotation.</text>
</comment>
<evidence type="ECO:0000256" key="8">
    <source>
        <dbReference type="RuleBase" id="RU004135"/>
    </source>
</evidence>
<comment type="PTM">
    <text evidence="7">Carboxylation is probably crucial for Mg(2+) binding and, consequently, for the gamma-phosphate positioning of ATP.</text>
</comment>
<dbReference type="GO" id="GO:0051301">
    <property type="term" value="P:cell division"/>
    <property type="evidence" value="ECO:0007669"/>
    <property type="project" value="UniProtKB-KW"/>
</dbReference>